<dbReference type="EC" id="2.1.1.228" evidence="5 15"/>
<dbReference type="GO" id="GO:0005829">
    <property type="term" value="C:cytosol"/>
    <property type="evidence" value="ECO:0007669"/>
    <property type="project" value="TreeGrafter"/>
</dbReference>
<comment type="subunit">
    <text evidence="4 15 17">Homodimer.</text>
</comment>
<name>A0A1G2SD61_9BACT</name>
<accession>A0A1G2SD61</accession>
<evidence type="ECO:0000256" key="4">
    <source>
        <dbReference type="ARBA" id="ARBA00011738"/>
    </source>
</evidence>
<dbReference type="InterPro" id="IPR002649">
    <property type="entry name" value="tRNA_m1G_MeTrfase_TrmD"/>
</dbReference>
<keyword evidence="8 15" id="KW-0489">Methyltransferase</keyword>
<sequence length="219" mass="24434">MIRFHIVSIFPEVVRAYMDASILGRAQESEHIAVTYSDPRTLAGNKWGKVDDRPYAGGPGMVMTAEPLLRTLEKIAKGIARHKNTKTKIILFSPSGKQFTNVYAKNLVTKYTDIVLIAGRYEGIDARVKKIFKAEEVSVGPFVLTGGEVPAMIVVDACARQIEGVLGKHESVEELRTASPEVYTRPEVIEWKGKKYRVPKVLLGGDHAKIEEWRKGKQK</sequence>
<dbReference type="Gene3D" id="1.10.1270.20">
    <property type="entry name" value="tRNA(m1g37)methyltransferase, domain 2"/>
    <property type="match status" value="1"/>
</dbReference>
<evidence type="ECO:0000256" key="11">
    <source>
        <dbReference type="ARBA" id="ARBA00022694"/>
    </source>
</evidence>
<evidence type="ECO:0000313" key="19">
    <source>
        <dbReference type="EMBL" id="OHA82996.1"/>
    </source>
</evidence>
<dbReference type="GO" id="GO:0052906">
    <property type="term" value="F:tRNA (guanine(37)-N1)-methyltransferase activity"/>
    <property type="evidence" value="ECO:0007669"/>
    <property type="project" value="UniProtKB-UniRule"/>
</dbReference>
<dbReference type="InterPro" id="IPR029028">
    <property type="entry name" value="Alpha/beta_knot_MTases"/>
</dbReference>
<feature type="binding site" evidence="15 16">
    <location>
        <position position="119"/>
    </location>
    <ligand>
        <name>S-adenosyl-L-methionine</name>
        <dbReference type="ChEBI" id="CHEBI:59789"/>
    </ligand>
</feature>
<evidence type="ECO:0000256" key="3">
    <source>
        <dbReference type="ARBA" id="ARBA00007630"/>
    </source>
</evidence>
<dbReference type="InterPro" id="IPR016009">
    <property type="entry name" value="tRNA_MeTrfase_TRMD/TRM10"/>
</dbReference>
<dbReference type="Pfam" id="PF01746">
    <property type="entry name" value="tRNA_m1G_MT"/>
    <property type="match status" value="1"/>
</dbReference>
<dbReference type="PANTHER" id="PTHR46417">
    <property type="entry name" value="TRNA (GUANINE-N(1)-)-METHYLTRANSFERASE"/>
    <property type="match status" value="1"/>
</dbReference>
<dbReference type="GO" id="GO:0002939">
    <property type="term" value="P:tRNA N1-guanine methylation"/>
    <property type="evidence" value="ECO:0007669"/>
    <property type="project" value="TreeGrafter"/>
</dbReference>
<evidence type="ECO:0000256" key="10">
    <source>
        <dbReference type="ARBA" id="ARBA00022691"/>
    </source>
</evidence>
<evidence type="ECO:0000256" key="1">
    <source>
        <dbReference type="ARBA" id="ARBA00002634"/>
    </source>
</evidence>
<evidence type="ECO:0000256" key="14">
    <source>
        <dbReference type="ARBA" id="ARBA00047783"/>
    </source>
</evidence>
<comment type="caution">
    <text evidence="15">Lacks conserved residue(s) required for the propagation of feature annotation.</text>
</comment>
<dbReference type="HAMAP" id="MF_00605">
    <property type="entry name" value="TrmD"/>
    <property type="match status" value="1"/>
</dbReference>
<comment type="function">
    <text evidence="1 15 17">Specifically methylates guanosine-37 in various tRNAs.</text>
</comment>
<keyword evidence="7 15" id="KW-0963">Cytoplasm</keyword>
<evidence type="ECO:0000256" key="7">
    <source>
        <dbReference type="ARBA" id="ARBA00022490"/>
    </source>
</evidence>
<comment type="catalytic activity">
    <reaction evidence="14 15 17">
        <text>guanosine(37) in tRNA + S-adenosyl-L-methionine = N(1)-methylguanosine(37) in tRNA + S-adenosyl-L-homocysteine + H(+)</text>
        <dbReference type="Rhea" id="RHEA:36899"/>
        <dbReference type="Rhea" id="RHEA-COMP:10145"/>
        <dbReference type="Rhea" id="RHEA-COMP:10147"/>
        <dbReference type="ChEBI" id="CHEBI:15378"/>
        <dbReference type="ChEBI" id="CHEBI:57856"/>
        <dbReference type="ChEBI" id="CHEBI:59789"/>
        <dbReference type="ChEBI" id="CHEBI:73542"/>
        <dbReference type="ChEBI" id="CHEBI:74269"/>
        <dbReference type="EC" id="2.1.1.228"/>
    </reaction>
</comment>
<proteinExistence type="inferred from homology"/>
<dbReference type="InterPro" id="IPR029026">
    <property type="entry name" value="tRNA_m1G_MTases_N"/>
</dbReference>
<dbReference type="PIRSF" id="PIRSF000386">
    <property type="entry name" value="tRNA_mtase"/>
    <property type="match status" value="1"/>
</dbReference>
<evidence type="ECO:0000259" key="18">
    <source>
        <dbReference type="Pfam" id="PF01746"/>
    </source>
</evidence>
<evidence type="ECO:0000256" key="6">
    <source>
        <dbReference type="ARBA" id="ARBA00014679"/>
    </source>
</evidence>
<dbReference type="AlphaFoldDB" id="A0A1G2SD61"/>
<comment type="similarity">
    <text evidence="3 15 17">Belongs to the RNA methyltransferase TrmD family.</text>
</comment>
<feature type="domain" description="tRNA methyltransferase TRMD/TRM10-type" evidence="18">
    <location>
        <begin position="2"/>
        <end position="218"/>
    </location>
</feature>
<dbReference type="STRING" id="1802727.A2937_02205"/>
<evidence type="ECO:0000256" key="16">
    <source>
        <dbReference type="PIRSR" id="PIRSR000386-1"/>
    </source>
</evidence>
<evidence type="ECO:0000256" key="9">
    <source>
        <dbReference type="ARBA" id="ARBA00022679"/>
    </source>
</evidence>
<keyword evidence="11 15" id="KW-0819">tRNA processing</keyword>
<dbReference type="EMBL" id="MHUW01000021">
    <property type="protein sequence ID" value="OHA82996.1"/>
    <property type="molecule type" value="Genomic_DNA"/>
</dbReference>
<comment type="subcellular location">
    <subcellularLocation>
        <location evidence="2 15 17">Cytoplasm</location>
    </subcellularLocation>
</comment>
<dbReference type="PANTHER" id="PTHR46417:SF1">
    <property type="entry name" value="TRNA (GUANINE-N(1)-)-METHYLTRANSFERASE"/>
    <property type="match status" value="1"/>
</dbReference>
<evidence type="ECO:0000256" key="8">
    <source>
        <dbReference type="ARBA" id="ARBA00022603"/>
    </source>
</evidence>
<dbReference type="Proteomes" id="UP000177987">
    <property type="component" value="Unassembled WGS sequence"/>
</dbReference>
<dbReference type="NCBIfam" id="TIGR00088">
    <property type="entry name" value="trmD"/>
    <property type="match status" value="1"/>
</dbReference>
<keyword evidence="9 15" id="KW-0808">Transferase</keyword>
<organism evidence="19 20">
    <name type="scientific">Candidatus Yonathbacteria bacterium RIFCSPLOWO2_01_FULL_47_33b</name>
    <dbReference type="NCBI Taxonomy" id="1802727"/>
    <lineage>
        <taxon>Bacteria</taxon>
        <taxon>Candidatus Yonathiibacteriota</taxon>
    </lineage>
</organism>
<dbReference type="SUPFAM" id="SSF75217">
    <property type="entry name" value="alpha/beta knot"/>
    <property type="match status" value="1"/>
</dbReference>
<evidence type="ECO:0000256" key="5">
    <source>
        <dbReference type="ARBA" id="ARBA00012807"/>
    </source>
</evidence>
<evidence type="ECO:0000256" key="2">
    <source>
        <dbReference type="ARBA" id="ARBA00004496"/>
    </source>
</evidence>
<reference evidence="19 20" key="1">
    <citation type="journal article" date="2016" name="Nat. Commun.">
        <title>Thousands of microbial genomes shed light on interconnected biogeochemical processes in an aquifer system.</title>
        <authorList>
            <person name="Anantharaman K."/>
            <person name="Brown C.T."/>
            <person name="Hug L.A."/>
            <person name="Sharon I."/>
            <person name="Castelle C.J."/>
            <person name="Probst A.J."/>
            <person name="Thomas B.C."/>
            <person name="Singh A."/>
            <person name="Wilkins M.J."/>
            <person name="Karaoz U."/>
            <person name="Brodie E.L."/>
            <person name="Williams K.H."/>
            <person name="Hubbard S.S."/>
            <person name="Banfield J.F."/>
        </authorList>
    </citation>
    <scope>NUCLEOTIDE SEQUENCE [LARGE SCALE GENOMIC DNA]</scope>
</reference>
<gene>
    <name evidence="15" type="primary">trmD</name>
    <name evidence="19" type="ORF">A2937_02205</name>
</gene>
<dbReference type="InterPro" id="IPR023148">
    <property type="entry name" value="tRNA_m1G_MeTrfase_C_sf"/>
</dbReference>
<evidence type="ECO:0000256" key="13">
    <source>
        <dbReference type="ARBA" id="ARBA00033392"/>
    </source>
</evidence>
<dbReference type="Gene3D" id="3.40.1280.10">
    <property type="match status" value="1"/>
</dbReference>
<evidence type="ECO:0000256" key="15">
    <source>
        <dbReference type="HAMAP-Rule" id="MF_00605"/>
    </source>
</evidence>
<evidence type="ECO:0000256" key="17">
    <source>
        <dbReference type="RuleBase" id="RU003464"/>
    </source>
</evidence>
<comment type="caution">
    <text evidence="19">The sequence shown here is derived from an EMBL/GenBank/DDBJ whole genome shotgun (WGS) entry which is preliminary data.</text>
</comment>
<evidence type="ECO:0000313" key="20">
    <source>
        <dbReference type="Proteomes" id="UP000177987"/>
    </source>
</evidence>
<keyword evidence="10 15" id="KW-0949">S-adenosyl-L-methionine</keyword>
<evidence type="ECO:0000256" key="12">
    <source>
        <dbReference type="ARBA" id="ARBA00029736"/>
    </source>
</evidence>
<protein>
    <recommendedName>
        <fullName evidence="6 15">tRNA (guanine-N(1)-)-methyltransferase</fullName>
        <ecNumber evidence="5 15">2.1.1.228</ecNumber>
    </recommendedName>
    <alternativeName>
        <fullName evidence="12 15">M1G-methyltransferase</fullName>
    </alternativeName>
    <alternativeName>
        <fullName evidence="13 15">tRNA [GM37] methyltransferase</fullName>
    </alternativeName>
</protein>